<dbReference type="InterPro" id="IPR007608">
    <property type="entry name" value="Senescence_reg_S40"/>
</dbReference>
<dbReference type="Pfam" id="PF04520">
    <property type="entry name" value="Senescence_reg"/>
    <property type="match status" value="1"/>
</dbReference>
<sequence>MAEEFSESEVVFSDSLNPPPPCVTESKELLKASRGENEKKKKKNSVGGVEMKTVTRSMPVSIPDGMFQRWGIGFEEAEDEEEMVPPHVIMARRIAGKMTFSMCTGNGRTLKGRDLSRVRNSILRLTGFIEV</sequence>
<dbReference type="OrthoDB" id="672058at2759"/>
<dbReference type="GeneID" id="101496240"/>
<dbReference type="RefSeq" id="XP_004485964.1">
    <property type="nucleotide sequence ID" value="XM_004485907.3"/>
</dbReference>
<dbReference type="GO" id="GO:0010150">
    <property type="term" value="P:leaf senescence"/>
    <property type="evidence" value="ECO:0007669"/>
    <property type="project" value="UniProtKB-ARBA"/>
</dbReference>
<organism evidence="3 4">
    <name type="scientific">Cicer arietinum</name>
    <name type="common">Chickpea</name>
    <name type="synonym">Garbanzo</name>
    <dbReference type="NCBI Taxonomy" id="3827"/>
    <lineage>
        <taxon>Eukaryota</taxon>
        <taxon>Viridiplantae</taxon>
        <taxon>Streptophyta</taxon>
        <taxon>Embryophyta</taxon>
        <taxon>Tracheophyta</taxon>
        <taxon>Spermatophyta</taxon>
        <taxon>Magnoliopsida</taxon>
        <taxon>eudicotyledons</taxon>
        <taxon>Gunneridae</taxon>
        <taxon>Pentapetalae</taxon>
        <taxon>rosids</taxon>
        <taxon>fabids</taxon>
        <taxon>Fabales</taxon>
        <taxon>Fabaceae</taxon>
        <taxon>Papilionoideae</taxon>
        <taxon>50 kb inversion clade</taxon>
        <taxon>NPAAA clade</taxon>
        <taxon>Hologalegina</taxon>
        <taxon>IRL clade</taxon>
        <taxon>Cicereae</taxon>
        <taxon>Cicer</taxon>
    </lineage>
</organism>
<evidence type="ECO:0000313" key="4">
    <source>
        <dbReference type="RefSeq" id="XP_004485964.1"/>
    </source>
</evidence>
<dbReference type="PaxDb" id="3827-XP_004485964.1"/>
<reference evidence="4" key="2">
    <citation type="submission" date="2025-08" db="UniProtKB">
        <authorList>
            <consortium name="RefSeq"/>
        </authorList>
    </citation>
    <scope>IDENTIFICATION</scope>
    <source>
        <tissue evidence="4">Etiolated seedlings</tissue>
    </source>
</reference>
<evidence type="ECO:0000256" key="2">
    <source>
        <dbReference type="SAM" id="MobiDB-lite"/>
    </source>
</evidence>
<dbReference type="Proteomes" id="UP000087171">
    <property type="component" value="Chromosome Ca1"/>
</dbReference>
<dbReference type="PANTHER" id="PTHR33083:SF49">
    <property type="entry name" value="SENESCENCE REGULATOR"/>
    <property type="match status" value="1"/>
</dbReference>
<feature type="region of interest" description="Disordered" evidence="2">
    <location>
        <begin position="1"/>
        <end position="52"/>
    </location>
</feature>
<accession>A0A1S2XA03</accession>
<feature type="compositionally biased region" description="Basic and acidic residues" evidence="2">
    <location>
        <begin position="25"/>
        <end position="39"/>
    </location>
</feature>
<gene>
    <name evidence="4" type="primary">LOC101496240</name>
</gene>
<dbReference type="STRING" id="3827.A0A1S2XA03"/>
<dbReference type="KEGG" id="cam:101496240"/>
<dbReference type="eggNOG" id="ENOG502S431">
    <property type="taxonomic scope" value="Eukaryota"/>
</dbReference>
<dbReference type="AlphaFoldDB" id="A0A1S2XA03"/>
<name>A0A1S2XA03_CICAR</name>
<reference evidence="3" key="1">
    <citation type="journal article" date="2013" name="Nat. Biotechnol.">
        <title>Draft genome sequence of chickpea (Cicer arietinum) provides a resource for trait improvement.</title>
        <authorList>
            <person name="Varshney R.K."/>
            <person name="Song C."/>
            <person name="Saxena R.K."/>
            <person name="Azam S."/>
            <person name="Yu S."/>
            <person name="Sharpe A.G."/>
            <person name="Cannon S."/>
            <person name="Baek J."/>
            <person name="Rosen B.D."/>
            <person name="Tar'an B."/>
            <person name="Millan T."/>
            <person name="Zhang X."/>
            <person name="Ramsay L.D."/>
            <person name="Iwata A."/>
            <person name="Wang Y."/>
            <person name="Nelson W."/>
            <person name="Farmer A.D."/>
            <person name="Gaur P.M."/>
            <person name="Soderlund C."/>
            <person name="Penmetsa R.V."/>
            <person name="Xu C."/>
            <person name="Bharti A.K."/>
            <person name="He W."/>
            <person name="Winter P."/>
            <person name="Zhao S."/>
            <person name="Hane J.K."/>
            <person name="Carrasquilla-Garcia N."/>
            <person name="Condie J.A."/>
            <person name="Upadhyaya H.D."/>
            <person name="Luo M.C."/>
            <person name="Thudi M."/>
            <person name="Gowda C.L."/>
            <person name="Singh N.P."/>
            <person name="Lichtenzveig J."/>
            <person name="Gali K.K."/>
            <person name="Rubio J."/>
            <person name="Nadarajan N."/>
            <person name="Dolezel J."/>
            <person name="Bansal K.C."/>
            <person name="Xu X."/>
            <person name="Edwards D."/>
            <person name="Zhang G."/>
            <person name="Kahl G."/>
            <person name="Gil J."/>
            <person name="Singh K.B."/>
            <person name="Datta S.K."/>
            <person name="Jackson S.A."/>
            <person name="Wang J."/>
            <person name="Cook D.R."/>
        </authorList>
    </citation>
    <scope>NUCLEOTIDE SEQUENCE [LARGE SCALE GENOMIC DNA]</scope>
    <source>
        <strain evidence="3">cv. CDC Frontier</strain>
    </source>
</reference>
<evidence type="ECO:0000313" key="3">
    <source>
        <dbReference type="Proteomes" id="UP000087171"/>
    </source>
</evidence>
<keyword evidence="3" id="KW-1185">Reference proteome</keyword>
<comment type="similarity">
    <text evidence="1">Belongs to the senescence regulator S40 family.</text>
</comment>
<protein>
    <submittedName>
        <fullName evidence="4">Uncharacterized protein LOC101496240</fullName>
    </submittedName>
</protein>
<proteinExistence type="inferred from homology"/>
<dbReference type="PANTHER" id="PTHR33083">
    <property type="entry name" value="EXPRESSED PROTEIN"/>
    <property type="match status" value="1"/>
</dbReference>
<evidence type="ECO:0000256" key="1">
    <source>
        <dbReference type="ARBA" id="ARBA00034773"/>
    </source>
</evidence>